<dbReference type="Pfam" id="PF07992">
    <property type="entry name" value="Pyr_redox_2"/>
    <property type="match status" value="1"/>
</dbReference>
<dbReference type="PRINTS" id="PR00411">
    <property type="entry name" value="PNDRDTASEI"/>
</dbReference>
<dbReference type="GO" id="GO:0004148">
    <property type="term" value="F:dihydrolipoyl dehydrogenase (NADH) activity"/>
    <property type="evidence" value="ECO:0007669"/>
    <property type="project" value="UniProtKB-EC"/>
</dbReference>
<dbReference type="InterPro" id="IPR016156">
    <property type="entry name" value="FAD/NAD-linked_Rdtase_dimer_sf"/>
</dbReference>
<dbReference type="InterPro" id="IPR036324">
    <property type="entry name" value="Mn/Fe_SOD_N_sf"/>
</dbReference>
<dbReference type="EC" id="1.8.1.4" evidence="9"/>
<comment type="similarity">
    <text evidence="1">Belongs to the class-I pyridine nucleotide-disulfide oxidoreductase family.</text>
</comment>
<keyword evidence="9" id="KW-0560">Oxidoreductase</keyword>
<dbReference type="PANTHER" id="PTHR43014:SF4">
    <property type="entry name" value="PYRIDINE NUCLEOTIDE-DISULFIDE OXIDOREDUCTASE RCLA-RELATED"/>
    <property type="match status" value="1"/>
</dbReference>
<dbReference type="NCBIfam" id="NF004939">
    <property type="entry name" value="PRK06292.1-1"/>
    <property type="match status" value="1"/>
</dbReference>
<evidence type="ECO:0000256" key="5">
    <source>
        <dbReference type="PIRSR" id="PIRSR000350-3"/>
    </source>
</evidence>
<evidence type="ECO:0000313" key="10">
    <source>
        <dbReference type="Proteomes" id="UP000580517"/>
    </source>
</evidence>
<dbReference type="InterPro" id="IPR023753">
    <property type="entry name" value="FAD/NAD-binding_dom"/>
</dbReference>
<dbReference type="SUPFAM" id="SSF55424">
    <property type="entry name" value="FAD/NAD-linked reductases, dimerisation (C-terminal) domain"/>
    <property type="match status" value="1"/>
</dbReference>
<keyword evidence="5" id="KW-0547">Nucleotide-binding</keyword>
<evidence type="ECO:0000259" key="8">
    <source>
        <dbReference type="Pfam" id="PF07992"/>
    </source>
</evidence>
<keyword evidence="3 5" id="KW-0274">FAD</keyword>
<feature type="binding site" evidence="5">
    <location>
        <begin position="179"/>
        <end position="186"/>
    </location>
    <ligand>
        <name>NAD(+)</name>
        <dbReference type="ChEBI" id="CHEBI:57540"/>
    </ligand>
</feature>
<dbReference type="InterPro" id="IPR004099">
    <property type="entry name" value="Pyr_nucl-diS_OxRdtase_dimer"/>
</dbReference>
<feature type="disulfide bond" description="Redox-active" evidence="6">
    <location>
        <begin position="43"/>
        <end position="48"/>
    </location>
</feature>
<dbReference type="Proteomes" id="UP000580517">
    <property type="component" value="Unassembled WGS sequence"/>
</dbReference>
<feature type="domain" description="FAD/NAD(P)-binding" evidence="8">
    <location>
        <begin position="7"/>
        <end position="326"/>
    </location>
</feature>
<gene>
    <name evidence="9" type="ORF">H0A68_07240</name>
</gene>
<proteinExistence type="inferred from homology"/>
<feature type="binding site" evidence="5">
    <location>
        <position position="52"/>
    </location>
    <ligand>
        <name>FAD</name>
        <dbReference type="ChEBI" id="CHEBI:57692"/>
    </ligand>
</feature>
<evidence type="ECO:0000259" key="7">
    <source>
        <dbReference type="Pfam" id="PF02852"/>
    </source>
</evidence>
<dbReference type="SUPFAM" id="SSF51905">
    <property type="entry name" value="FAD/NAD(P)-binding domain"/>
    <property type="match status" value="1"/>
</dbReference>
<feature type="domain" description="Pyridine nucleotide-disulphide oxidoreductase dimerisation" evidence="7">
    <location>
        <begin position="349"/>
        <end position="453"/>
    </location>
</feature>
<protein>
    <submittedName>
        <fullName evidence="9">Dihydrolipoyl dehydrogenase</fullName>
        <ecNumber evidence="9">1.8.1.4</ecNumber>
    </submittedName>
</protein>
<dbReference type="PANTHER" id="PTHR43014">
    <property type="entry name" value="MERCURIC REDUCTASE"/>
    <property type="match status" value="1"/>
</dbReference>
<keyword evidence="10" id="KW-1185">Reference proteome</keyword>
<feature type="binding site" evidence="5">
    <location>
        <begin position="142"/>
        <end position="144"/>
    </location>
    <ligand>
        <name>FAD</name>
        <dbReference type="ChEBI" id="CHEBI:57692"/>
    </ligand>
</feature>
<dbReference type="AlphaFoldDB" id="A0A853F996"/>
<feature type="binding site" evidence="5">
    <location>
        <position position="269"/>
    </location>
    <ligand>
        <name>NAD(+)</name>
        <dbReference type="ChEBI" id="CHEBI:57540"/>
    </ligand>
</feature>
<comment type="cofactor">
    <cofactor evidence="5">
        <name>FAD</name>
        <dbReference type="ChEBI" id="CHEBI:57692"/>
    </cofactor>
    <text evidence="5">Binds 1 FAD per subunit.</text>
</comment>
<dbReference type="InterPro" id="IPR036188">
    <property type="entry name" value="FAD/NAD-bd_sf"/>
</dbReference>
<reference evidence="9 10" key="1">
    <citation type="submission" date="2020-07" db="EMBL/GenBank/DDBJ databases">
        <title>Taxonomic revisions and descriptions of new bacterial species based on genomic comparisons in the high-G+C-content subgroup of the family Alcaligenaceae.</title>
        <authorList>
            <person name="Szabo A."/>
            <person name="Felfoldi T."/>
        </authorList>
    </citation>
    <scope>NUCLEOTIDE SEQUENCE [LARGE SCALE GENOMIC DNA]</scope>
    <source>
        <strain evidence="9 10">DSM 25264</strain>
    </source>
</reference>
<dbReference type="RefSeq" id="WP_129968614.1">
    <property type="nucleotide sequence ID" value="NZ_JACCEW010000002.1"/>
</dbReference>
<name>A0A853F996_9BURK</name>
<feature type="binding site" evidence="5">
    <location>
        <position position="311"/>
    </location>
    <ligand>
        <name>FAD</name>
        <dbReference type="ChEBI" id="CHEBI:57692"/>
    </ligand>
</feature>
<evidence type="ECO:0000256" key="3">
    <source>
        <dbReference type="ARBA" id="ARBA00022827"/>
    </source>
</evidence>
<feature type="active site" description="Proton acceptor" evidence="4">
    <location>
        <position position="443"/>
    </location>
</feature>
<dbReference type="Gene3D" id="3.50.50.60">
    <property type="entry name" value="FAD/NAD(P)-binding domain"/>
    <property type="match status" value="3"/>
</dbReference>
<keyword evidence="2" id="KW-0285">Flavoprotein</keyword>
<evidence type="ECO:0000256" key="6">
    <source>
        <dbReference type="PIRSR" id="PIRSR000350-4"/>
    </source>
</evidence>
<dbReference type="Pfam" id="PF02852">
    <property type="entry name" value="Pyr_redox_dim"/>
    <property type="match status" value="1"/>
</dbReference>
<organism evidence="9 10">
    <name type="scientific">Allopusillimonas soli</name>
    <dbReference type="NCBI Taxonomy" id="659016"/>
    <lineage>
        <taxon>Bacteria</taxon>
        <taxon>Pseudomonadati</taxon>
        <taxon>Pseudomonadota</taxon>
        <taxon>Betaproteobacteria</taxon>
        <taxon>Burkholderiales</taxon>
        <taxon>Alcaligenaceae</taxon>
        <taxon>Allopusillimonas</taxon>
    </lineage>
</organism>
<dbReference type="InterPro" id="IPR001100">
    <property type="entry name" value="Pyr_nuc-diS_OxRdtase"/>
</dbReference>
<dbReference type="GO" id="GO:0050660">
    <property type="term" value="F:flavin adenine dinucleotide binding"/>
    <property type="evidence" value="ECO:0007669"/>
    <property type="project" value="TreeGrafter"/>
</dbReference>
<comment type="caution">
    <text evidence="9">The sequence shown here is derived from an EMBL/GenBank/DDBJ whole genome shotgun (WGS) entry which is preliminary data.</text>
</comment>
<evidence type="ECO:0000313" key="9">
    <source>
        <dbReference type="EMBL" id="NYT36663.1"/>
    </source>
</evidence>
<keyword evidence="5" id="KW-0520">NAD</keyword>
<dbReference type="OrthoDB" id="178496at2"/>
<accession>A0A853F996</accession>
<evidence type="ECO:0000256" key="4">
    <source>
        <dbReference type="PIRSR" id="PIRSR000350-2"/>
    </source>
</evidence>
<evidence type="ECO:0000256" key="1">
    <source>
        <dbReference type="ARBA" id="ARBA00007532"/>
    </source>
</evidence>
<dbReference type="Gene3D" id="3.30.390.30">
    <property type="match status" value="1"/>
</dbReference>
<dbReference type="GO" id="GO:0003955">
    <property type="term" value="F:NAD(P)H dehydrogenase (quinone) activity"/>
    <property type="evidence" value="ECO:0007669"/>
    <property type="project" value="TreeGrafter"/>
</dbReference>
<dbReference type="PRINTS" id="PR00368">
    <property type="entry name" value="FADPNR"/>
</dbReference>
<evidence type="ECO:0000256" key="2">
    <source>
        <dbReference type="ARBA" id="ARBA00022630"/>
    </source>
</evidence>
<dbReference type="Gene3D" id="1.10.287.990">
    <property type="entry name" value="Fe,Mn superoxide dismutase (SOD) domain"/>
    <property type="match status" value="1"/>
</dbReference>
<sequence>MKQLETDVAIIGAGTAGLSAYRAVKRAGIRALLIEGGPYGTTCARVGCMPSKLLIAAADAAHAASQAGGFGVHIDGRLRVDGVQVMARVRSERDRFVGFVLDSVHGMPEDDKLSGHACFVSDNVLQVDGHTEVHAGRIVIATGSAPNIPDPFKGLGERVIVNDDVFAWTDLPARVLVVGTGIIGLELGQALARLGVRVTLLNRSEGVGGLRDPAVLANARAAFAGELDLQLGAQVTGARLADEAIEVQYRDSQGEEKTERYDYVLAATGRRPNVAGLGLEKTTARLDERGMPAYDAATLQLCGLPVFIAGDVNGASPLLHEAADDGHIAGNNAAAYPDIVKARRRAPLSIVFTDPQLARVGKRYDALAPQAVVCGEVDFANQGRARIIRKNQGLLRVYADRGSGRFLGAEMAGPAMEHVAHLLAWSLQQELTVQQMLDMPFYHPVIEEGVRTALRMAAKKQMEAELDYVRECEQAVNSE</sequence>
<dbReference type="EMBL" id="JACCEW010000002">
    <property type="protein sequence ID" value="NYT36663.1"/>
    <property type="molecule type" value="Genomic_DNA"/>
</dbReference>
<dbReference type="PIRSF" id="PIRSF000350">
    <property type="entry name" value="Mercury_reductase_MerA"/>
    <property type="match status" value="1"/>
</dbReference>